<dbReference type="PANTHER" id="PTHR42771:SF2">
    <property type="entry name" value="IRON(3+)-HYDROXAMATE IMPORT ATP-BINDING PROTEIN FHUC"/>
    <property type="match status" value="1"/>
</dbReference>
<dbReference type="FunFam" id="3.40.50.300:FF:000134">
    <property type="entry name" value="Iron-enterobactin ABC transporter ATP-binding protein"/>
    <property type="match status" value="1"/>
</dbReference>
<evidence type="ECO:0000256" key="2">
    <source>
        <dbReference type="ARBA" id="ARBA00022448"/>
    </source>
</evidence>
<evidence type="ECO:0000259" key="10">
    <source>
        <dbReference type="PROSITE" id="PS50893"/>
    </source>
</evidence>
<comment type="subcellular location">
    <subcellularLocation>
        <location evidence="1">Cell membrane</location>
        <topology evidence="1">Peripheral membrane protein</topology>
    </subcellularLocation>
</comment>
<name>A0A919YYP8_9BACL</name>
<feature type="domain" description="ABC transporter" evidence="10">
    <location>
        <begin position="7"/>
        <end position="243"/>
    </location>
</feature>
<evidence type="ECO:0000256" key="3">
    <source>
        <dbReference type="ARBA" id="ARBA00022475"/>
    </source>
</evidence>
<dbReference type="PANTHER" id="PTHR42771">
    <property type="entry name" value="IRON(3+)-HYDROXAMATE IMPORT ATP-BINDING PROTEIN FHUC"/>
    <property type="match status" value="1"/>
</dbReference>
<proteinExistence type="predicted"/>
<sequence length="267" mass="29149">MKPTHVFQAEQLVAGYDHKTIIQGIDLVIPSNKISIIIGANGCGKSTLLKTLARLIKPISGKITLDGKAIGKIPPKQLARIVGLLPQSPIVPEGISVADLVGRGRFPHQTLLRGWTKKDSEAVAEAMAIMNITEFANHNIDELSGGQRQRVWIAMALAQQTDILFLDEPTTFLDITYQVEILDLLTDLNRKHGTTIVMVLHDINLSARYADHIFALDKGKLVTEGEPSKVITSDMVKHIFGLDCTVIEDPLSGSPLVVPKGRYHIGS</sequence>
<dbReference type="InterPro" id="IPR003593">
    <property type="entry name" value="AAA+_ATPase"/>
</dbReference>
<keyword evidence="12" id="KW-1185">Reference proteome</keyword>
<dbReference type="InterPro" id="IPR051535">
    <property type="entry name" value="Siderophore_ABC-ATPase"/>
</dbReference>
<dbReference type="InterPro" id="IPR003439">
    <property type="entry name" value="ABC_transporter-like_ATP-bd"/>
</dbReference>
<dbReference type="Proteomes" id="UP000683139">
    <property type="component" value="Unassembled WGS sequence"/>
</dbReference>
<dbReference type="SMART" id="SM00382">
    <property type="entry name" value="AAA"/>
    <property type="match status" value="1"/>
</dbReference>
<gene>
    <name evidence="11" type="ORF">J40TS1_48450</name>
</gene>
<dbReference type="Gene3D" id="3.40.50.300">
    <property type="entry name" value="P-loop containing nucleotide triphosphate hydrolases"/>
    <property type="match status" value="1"/>
</dbReference>
<evidence type="ECO:0000313" key="12">
    <source>
        <dbReference type="Proteomes" id="UP000683139"/>
    </source>
</evidence>
<dbReference type="InterPro" id="IPR027417">
    <property type="entry name" value="P-loop_NTPase"/>
</dbReference>
<keyword evidence="5" id="KW-0547">Nucleotide-binding</keyword>
<keyword evidence="3" id="KW-1003">Cell membrane</keyword>
<keyword evidence="4" id="KW-0410">Iron transport</keyword>
<evidence type="ECO:0000256" key="8">
    <source>
        <dbReference type="ARBA" id="ARBA00023065"/>
    </source>
</evidence>
<protein>
    <submittedName>
        <fullName evidence="11">Iron-dicitrate ABC transporter ATP-binding protein</fullName>
    </submittedName>
</protein>
<accession>A0A919YYP8</accession>
<evidence type="ECO:0000313" key="11">
    <source>
        <dbReference type="EMBL" id="GIP19203.1"/>
    </source>
</evidence>
<evidence type="ECO:0000256" key="1">
    <source>
        <dbReference type="ARBA" id="ARBA00004202"/>
    </source>
</evidence>
<organism evidence="11 12">
    <name type="scientific">Paenibacillus montaniterrae</name>
    <dbReference type="NCBI Taxonomy" id="429341"/>
    <lineage>
        <taxon>Bacteria</taxon>
        <taxon>Bacillati</taxon>
        <taxon>Bacillota</taxon>
        <taxon>Bacilli</taxon>
        <taxon>Bacillales</taxon>
        <taxon>Paenibacillaceae</taxon>
        <taxon>Paenibacillus</taxon>
    </lineage>
</organism>
<evidence type="ECO:0000256" key="6">
    <source>
        <dbReference type="ARBA" id="ARBA00022840"/>
    </source>
</evidence>
<reference evidence="11" key="1">
    <citation type="submission" date="2021-03" db="EMBL/GenBank/DDBJ databases">
        <title>Antimicrobial resistance genes in bacteria isolated from Japanese honey, and their potential for conferring macrolide and lincosamide resistance in the American foulbrood pathogen Paenibacillus larvae.</title>
        <authorList>
            <person name="Okamoto M."/>
            <person name="Kumagai M."/>
            <person name="Kanamori H."/>
            <person name="Takamatsu D."/>
        </authorList>
    </citation>
    <scope>NUCLEOTIDE SEQUENCE</scope>
    <source>
        <strain evidence="11">J40TS1</strain>
    </source>
</reference>
<dbReference type="GO" id="GO:0006826">
    <property type="term" value="P:iron ion transport"/>
    <property type="evidence" value="ECO:0007669"/>
    <property type="project" value="UniProtKB-KW"/>
</dbReference>
<dbReference type="PROSITE" id="PS00211">
    <property type="entry name" value="ABC_TRANSPORTER_1"/>
    <property type="match status" value="1"/>
</dbReference>
<dbReference type="GO" id="GO:0016887">
    <property type="term" value="F:ATP hydrolysis activity"/>
    <property type="evidence" value="ECO:0007669"/>
    <property type="project" value="InterPro"/>
</dbReference>
<keyword evidence="8" id="KW-0406">Ion transport</keyword>
<evidence type="ECO:0000256" key="5">
    <source>
        <dbReference type="ARBA" id="ARBA00022741"/>
    </source>
</evidence>
<keyword evidence="7" id="KW-0408">Iron</keyword>
<dbReference type="CDD" id="cd03214">
    <property type="entry name" value="ABC_Iron-Siderophores_B12_Hemin"/>
    <property type="match status" value="1"/>
</dbReference>
<evidence type="ECO:0000256" key="7">
    <source>
        <dbReference type="ARBA" id="ARBA00023004"/>
    </source>
</evidence>
<dbReference type="AlphaFoldDB" id="A0A919YYP8"/>
<dbReference type="GO" id="GO:0005524">
    <property type="term" value="F:ATP binding"/>
    <property type="evidence" value="ECO:0007669"/>
    <property type="project" value="UniProtKB-KW"/>
</dbReference>
<dbReference type="RefSeq" id="WP_213519859.1">
    <property type="nucleotide sequence ID" value="NZ_BOSE01000013.1"/>
</dbReference>
<dbReference type="SUPFAM" id="SSF52540">
    <property type="entry name" value="P-loop containing nucleoside triphosphate hydrolases"/>
    <property type="match status" value="1"/>
</dbReference>
<dbReference type="Pfam" id="PF00005">
    <property type="entry name" value="ABC_tran"/>
    <property type="match status" value="1"/>
</dbReference>
<dbReference type="GO" id="GO:0005886">
    <property type="term" value="C:plasma membrane"/>
    <property type="evidence" value="ECO:0007669"/>
    <property type="project" value="UniProtKB-SubCell"/>
</dbReference>
<comment type="caution">
    <text evidence="11">The sequence shown here is derived from an EMBL/GenBank/DDBJ whole genome shotgun (WGS) entry which is preliminary data.</text>
</comment>
<keyword evidence="6 11" id="KW-0067">ATP-binding</keyword>
<dbReference type="PROSITE" id="PS50893">
    <property type="entry name" value="ABC_TRANSPORTER_2"/>
    <property type="match status" value="1"/>
</dbReference>
<keyword evidence="9" id="KW-0472">Membrane</keyword>
<dbReference type="EMBL" id="BOSE01000013">
    <property type="protein sequence ID" value="GIP19203.1"/>
    <property type="molecule type" value="Genomic_DNA"/>
</dbReference>
<dbReference type="InterPro" id="IPR017871">
    <property type="entry name" value="ABC_transporter-like_CS"/>
</dbReference>
<evidence type="ECO:0000256" key="9">
    <source>
        <dbReference type="ARBA" id="ARBA00023136"/>
    </source>
</evidence>
<evidence type="ECO:0000256" key="4">
    <source>
        <dbReference type="ARBA" id="ARBA00022496"/>
    </source>
</evidence>
<keyword evidence="2" id="KW-0813">Transport</keyword>